<evidence type="ECO:0000256" key="5">
    <source>
        <dbReference type="ARBA" id="ARBA00023242"/>
    </source>
</evidence>
<evidence type="ECO:0000256" key="4">
    <source>
        <dbReference type="ARBA" id="ARBA00023163"/>
    </source>
</evidence>
<keyword evidence="5" id="KW-0539">Nucleus</keyword>
<sequence>MAEKEGKKRKRQSNGVDVSSKKVALGADKGSNIKVTFSDNRQNGADPVFVSAPGLTAPPIAFKPYAKSTSGKHTNALPKPTTHDLLLQSSQHPQLDYTATSSSIDQHQSHYLAVYDPASKELQITSAHHLSLRSIPRKISEESKEAKARSFAQQREQLGREFGTKKAKKAIASKTENAIVKGGKNGVQSGAQNAVLESVADSAAAAPNQEQVEQDLLASKPIPKPNLAAESAEQVYAFNTLIPQAEARLVPVKDWQEKARAKEEIMFSHRYPAHRVAAVGCTDNILKLKALSYLNLLMDFHDALQNAGRGGKKVPKKEVLSKKLAAWPGTLVDLVRRRFSNPQNELPKWHQDNLYTHMAALTLYVDDWSTNTTDLKDDLKMENRQIVQFFNELGCKVGGMTEKDRERLGVGKAVAGTMRMAKLKLPLEFPKPRAGRKR</sequence>
<organism evidence="7 8">
    <name type="scientific">Salinomyces thailandicus</name>
    <dbReference type="NCBI Taxonomy" id="706561"/>
    <lineage>
        <taxon>Eukaryota</taxon>
        <taxon>Fungi</taxon>
        <taxon>Dikarya</taxon>
        <taxon>Ascomycota</taxon>
        <taxon>Pezizomycotina</taxon>
        <taxon>Dothideomycetes</taxon>
        <taxon>Dothideomycetidae</taxon>
        <taxon>Mycosphaerellales</taxon>
        <taxon>Teratosphaeriaceae</taxon>
        <taxon>Salinomyces</taxon>
    </lineage>
</organism>
<dbReference type="AlphaFoldDB" id="A0A4U0U710"/>
<name>A0A4U0U710_9PEZI</name>
<feature type="region of interest" description="Disordered" evidence="6">
    <location>
        <begin position="1"/>
        <end position="24"/>
    </location>
</feature>
<evidence type="ECO:0000256" key="3">
    <source>
        <dbReference type="ARBA" id="ARBA00022478"/>
    </source>
</evidence>
<evidence type="ECO:0008006" key="9">
    <source>
        <dbReference type="Google" id="ProtNLM"/>
    </source>
</evidence>
<evidence type="ECO:0000313" key="7">
    <source>
        <dbReference type="EMBL" id="TKA31011.1"/>
    </source>
</evidence>
<protein>
    <recommendedName>
        <fullName evidence="9">RNA polymerase I associated factor, A49-like protein</fullName>
    </recommendedName>
</protein>
<dbReference type="Proteomes" id="UP000308549">
    <property type="component" value="Unassembled WGS sequence"/>
</dbReference>
<comment type="subcellular location">
    <subcellularLocation>
        <location evidence="1">Nucleus</location>
        <location evidence="1">Nucleolus</location>
    </subcellularLocation>
</comment>
<dbReference type="Pfam" id="PF06870">
    <property type="entry name" value="RNA_pol_I_A49"/>
    <property type="match status" value="1"/>
</dbReference>
<evidence type="ECO:0000313" key="8">
    <source>
        <dbReference type="Proteomes" id="UP000308549"/>
    </source>
</evidence>
<dbReference type="GO" id="GO:0006351">
    <property type="term" value="P:DNA-templated transcription"/>
    <property type="evidence" value="ECO:0007669"/>
    <property type="project" value="InterPro"/>
</dbReference>
<proteinExistence type="inferred from homology"/>
<accession>A0A4U0U710</accession>
<gene>
    <name evidence="7" type="ORF">B0A50_01979</name>
</gene>
<evidence type="ECO:0000256" key="2">
    <source>
        <dbReference type="ARBA" id="ARBA00009430"/>
    </source>
</evidence>
<comment type="caution">
    <text evidence="7">The sequence shown here is derived from an EMBL/GenBank/DDBJ whole genome shotgun (WGS) entry which is preliminary data.</text>
</comment>
<dbReference type="EMBL" id="NAJL01000009">
    <property type="protein sequence ID" value="TKA31011.1"/>
    <property type="molecule type" value="Genomic_DNA"/>
</dbReference>
<comment type="similarity">
    <text evidence="2">Belongs to the eukaryotic RPA49/POLR1E RNA polymerase subunit family.</text>
</comment>
<keyword evidence="3" id="KW-0240">DNA-directed RNA polymerase</keyword>
<keyword evidence="8" id="KW-1185">Reference proteome</keyword>
<dbReference type="GO" id="GO:0005730">
    <property type="term" value="C:nucleolus"/>
    <property type="evidence" value="ECO:0007669"/>
    <property type="project" value="UniProtKB-SubCell"/>
</dbReference>
<keyword evidence="4" id="KW-0804">Transcription</keyword>
<dbReference type="GO" id="GO:0000428">
    <property type="term" value="C:DNA-directed RNA polymerase complex"/>
    <property type="evidence" value="ECO:0007669"/>
    <property type="project" value="UniProtKB-KW"/>
</dbReference>
<evidence type="ECO:0000256" key="6">
    <source>
        <dbReference type="SAM" id="MobiDB-lite"/>
    </source>
</evidence>
<dbReference type="InterPro" id="IPR009668">
    <property type="entry name" value="RNA_pol-assoc_fac_A49-like"/>
</dbReference>
<evidence type="ECO:0000256" key="1">
    <source>
        <dbReference type="ARBA" id="ARBA00004604"/>
    </source>
</evidence>
<reference evidence="7 8" key="1">
    <citation type="submission" date="2017-03" db="EMBL/GenBank/DDBJ databases">
        <title>Genomes of endolithic fungi from Antarctica.</title>
        <authorList>
            <person name="Coleine C."/>
            <person name="Masonjones S."/>
            <person name="Stajich J.E."/>
        </authorList>
    </citation>
    <scope>NUCLEOTIDE SEQUENCE [LARGE SCALE GENOMIC DNA]</scope>
    <source>
        <strain evidence="7 8">CCFEE 6315</strain>
    </source>
</reference>
<dbReference type="OrthoDB" id="532500at2759"/>
<dbReference type="PANTHER" id="PTHR14440">
    <property type="entry name" value="DNA-DIRECTED RNA POLYMERASE I SUBUNIT RPA49"/>
    <property type="match status" value="1"/>
</dbReference>
<dbReference type="GO" id="GO:0003677">
    <property type="term" value="F:DNA binding"/>
    <property type="evidence" value="ECO:0007669"/>
    <property type="project" value="InterPro"/>
</dbReference>